<sequence>MSTAVSTANTSKTDGVLVIAVAAIIVALWAVGIAIY</sequence>
<accession>A0A3B0ZPA9</accession>
<keyword evidence="1" id="KW-0472">Membrane</keyword>
<proteinExistence type="predicted"/>
<dbReference type="AlphaFoldDB" id="A0A3B0ZPA9"/>
<dbReference type="EMBL" id="UOFQ01000162">
    <property type="protein sequence ID" value="VAW89943.1"/>
    <property type="molecule type" value="Genomic_DNA"/>
</dbReference>
<feature type="transmembrane region" description="Helical" evidence="1">
    <location>
        <begin position="15"/>
        <end position="35"/>
    </location>
</feature>
<keyword evidence="1" id="KW-1133">Transmembrane helix</keyword>
<evidence type="ECO:0000313" key="2">
    <source>
        <dbReference type="EMBL" id="VAW89943.1"/>
    </source>
</evidence>
<reference evidence="2" key="1">
    <citation type="submission" date="2018-06" db="EMBL/GenBank/DDBJ databases">
        <authorList>
            <person name="Zhirakovskaya E."/>
        </authorList>
    </citation>
    <scope>NUCLEOTIDE SEQUENCE</scope>
</reference>
<protein>
    <submittedName>
        <fullName evidence="2">Uncharacterized protein</fullName>
    </submittedName>
</protein>
<name>A0A3B0ZPA9_9ZZZZ</name>
<keyword evidence="1" id="KW-0812">Transmembrane</keyword>
<organism evidence="2">
    <name type="scientific">hydrothermal vent metagenome</name>
    <dbReference type="NCBI Taxonomy" id="652676"/>
    <lineage>
        <taxon>unclassified sequences</taxon>
        <taxon>metagenomes</taxon>
        <taxon>ecological metagenomes</taxon>
    </lineage>
</organism>
<gene>
    <name evidence="2" type="ORF">MNBD_GAMMA17-2042</name>
</gene>
<evidence type="ECO:0000256" key="1">
    <source>
        <dbReference type="SAM" id="Phobius"/>
    </source>
</evidence>